<gene>
    <name evidence="2" type="ORF">BDFB_013689</name>
</gene>
<dbReference type="EMBL" id="QDEB01101281">
    <property type="protein sequence ID" value="RZC31940.1"/>
    <property type="molecule type" value="Genomic_DNA"/>
</dbReference>
<accession>A0A482VGY7</accession>
<sequence>NGRKKFQDGWTLSSICSFWPDFPISKEDFLKATPEFVFRFYSNFVTEVNEKFAFLTNEELVEEPDKNPEFDKECHLYRQTLKQQCLQDCAENSENIARGKETNEILKTKLATATKRHEKMLKDKDKIYAKKTAELSKLRTENYNLDYQLNYLSEKESSLEQRLVTEEEFENLKTAKQFLEQELKQLSNRPVLFLIFQH</sequence>
<name>A0A482VGY7_ASBVE</name>
<keyword evidence="1" id="KW-0175">Coiled coil</keyword>
<proteinExistence type="predicted"/>
<feature type="coiled-coil region" evidence="1">
    <location>
        <begin position="162"/>
        <end position="189"/>
    </location>
</feature>
<dbReference type="OrthoDB" id="6767691at2759"/>
<evidence type="ECO:0000256" key="1">
    <source>
        <dbReference type="SAM" id="Coils"/>
    </source>
</evidence>
<evidence type="ECO:0000313" key="3">
    <source>
        <dbReference type="Proteomes" id="UP000292052"/>
    </source>
</evidence>
<comment type="caution">
    <text evidence="2">The sequence shown here is derived from an EMBL/GenBank/DDBJ whole genome shotgun (WGS) entry which is preliminary data.</text>
</comment>
<organism evidence="2 3">
    <name type="scientific">Asbolus verrucosus</name>
    <name type="common">Desert ironclad beetle</name>
    <dbReference type="NCBI Taxonomy" id="1661398"/>
    <lineage>
        <taxon>Eukaryota</taxon>
        <taxon>Metazoa</taxon>
        <taxon>Ecdysozoa</taxon>
        <taxon>Arthropoda</taxon>
        <taxon>Hexapoda</taxon>
        <taxon>Insecta</taxon>
        <taxon>Pterygota</taxon>
        <taxon>Neoptera</taxon>
        <taxon>Endopterygota</taxon>
        <taxon>Coleoptera</taxon>
        <taxon>Polyphaga</taxon>
        <taxon>Cucujiformia</taxon>
        <taxon>Tenebrionidae</taxon>
        <taxon>Pimeliinae</taxon>
        <taxon>Asbolus</taxon>
    </lineage>
</organism>
<keyword evidence="3" id="KW-1185">Reference proteome</keyword>
<reference evidence="2 3" key="1">
    <citation type="submission" date="2017-03" db="EMBL/GenBank/DDBJ databases">
        <title>Genome of the blue death feigning beetle - Asbolus verrucosus.</title>
        <authorList>
            <person name="Rider S.D."/>
        </authorList>
    </citation>
    <scope>NUCLEOTIDE SEQUENCE [LARGE SCALE GENOMIC DNA]</scope>
    <source>
        <strain evidence="2">Butters</strain>
        <tissue evidence="2">Head and leg muscle</tissue>
    </source>
</reference>
<protein>
    <submittedName>
        <fullName evidence="2">Uncharacterized protein</fullName>
    </submittedName>
</protein>
<dbReference type="Proteomes" id="UP000292052">
    <property type="component" value="Unassembled WGS sequence"/>
</dbReference>
<dbReference type="AlphaFoldDB" id="A0A482VGY7"/>
<evidence type="ECO:0000313" key="2">
    <source>
        <dbReference type="EMBL" id="RZC31940.1"/>
    </source>
</evidence>
<feature type="non-terminal residue" evidence="2">
    <location>
        <position position="1"/>
    </location>
</feature>